<evidence type="ECO:0000256" key="1">
    <source>
        <dbReference type="ARBA" id="ARBA00022679"/>
    </source>
</evidence>
<keyword evidence="1" id="KW-0808">Transferase</keyword>
<dbReference type="AlphaFoldDB" id="A0A2A4X5P1"/>
<proteinExistence type="predicted"/>
<name>A0A2A4X5P1_UNCAE</name>
<feature type="domain" description="Glycosyl transferase CAP10" evidence="2">
    <location>
        <begin position="105"/>
        <end position="361"/>
    </location>
</feature>
<dbReference type="GO" id="GO:0016740">
    <property type="term" value="F:transferase activity"/>
    <property type="evidence" value="ECO:0007669"/>
    <property type="project" value="UniProtKB-KW"/>
</dbReference>
<dbReference type="SMART" id="SM00672">
    <property type="entry name" value="CAP10"/>
    <property type="match status" value="1"/>
</dbReference>
<sequence>MRRFGVLCFVFLSLLGMSLLGKNYADHEWMNRQIASDLEYYRKNPYSQLEFESYFQSHGADKKFVKFTLNQGQIFYACSGLDNEIFIGRFDHVHSTLIDLASKYNLPDCTFYVSLHDGNMGTGKVDTQIFPVWLFAKKLNNEGVLMPDFFVLSNNYRDMFPLNFDPQKKNWPVSFQNKNARLVFRGTNCYHGGVTKENYHDNMRLKLVELSNQHPDLIDAGIAFAAQTEEECLSRVESLIKPRLSCSQIINHKYQMWIDGNVTSYSSSGWRFYTGSCVLKSDSEWIQWYFGAIHSGKHYIAIREDLSDLVDKLFYLQEHQDHAEQIASNGLQFVRDNINYDACLLYLHKLIWAYSELPTRD</sequence>
<dbReference type="InterPro" id="IPR051091">
    <property type="entry name" value="O-Glucosyltr/Glycosyltrsf_90"/>
</dbReference>
<evidence type="ECO:0000259" key="2">
    <source>
        <dbReference type="SMART" id="SM00672"/>
    </source>
</evidence>
<dbReference type="InterPro" id="IPR006598">
    <property type="entry name" value="CAP10"/>
</dbReference>
<gene>
    <name evidence="3" type="ORF">COB21_02455</name>
</gene>
<dbReference type="Pfam" id="PF05686">
    <property type="entry name" value="Glyco_transf_90"/>
    <property type="match status" value="1"/>
</dbReference>
<dbReference type="PANTHER" id="PTHR12203">
    <property type="entry name" value="KDEL LYS-ASP-GLU-LEU CONTAINING - RELATED"/>
    <property type="match status" value="1"/>
</dbReference>
<comment type="caution">
    <text evidence="3">The sequence shown here is derived from an EMBL/GenBank/DDBJ whole genome shotgun (WGS) entry which is preliminary data.</text>
</comment>
<protein>
    <recommendedName>
        <fullName evidence="2">Glycosyl transferase CAP10 domain-containing protein</fullName>
    </recommendedName>
</protein>
<reference evidence="4" key="1">
    <citation type="submission" date="2017-08" db="EMBL/GenBank/DDBJ databases">
        <title>A dynamic microbial community with high functional redundancy inhabits the cold, oxic subseafloor aquifer.</title>
        <authorList>
            <person name="Tully B.J."/>
            <person name="Wheat C.G."/>
            <person name="Glazer B.T."/>
            <person name="Huber J.A."/>
        </authorList>
    </citation>
    <scope>NUCLEOTIDE SEQUENCE [LARGE SCALE GENOMIC DNA]</scope>
</reference>
<dbReference type="EMBL" id="NVUK01000012">
    <property type="protein sequence ID" value="PCI77834.1"/>
    <property type="molecule type" value="Genomic_DNA"/>
</dbReference>
<dbReference type="Proteomes" id="UP000218775">
    <property type="component" value="Unassembled WGS sequence"/>
</dbReference>
<dbReference type="PANTHER" id="PTHR12203:SF35">
    <property type="entry name" value="PROTEIN O-GLUCOSYLTRANSFERASE 1"/>
    <property type="match status" value="1"/>
</dbReference>
<organism evidence="3 4">
    <name type="scientific">Aerophobetes bacterium</name>
    <dbReference type="NCBI Taxonomy" id="2030807"/>
    <lineage>
        <taxon>Bacteria</taxon>
        <taxon>Candidatus Aerophobota</taxon>
    </lineage>
</organism>
<accession>A0A2A4X5P1</accession>
<evidence type="ECO:0000313" key="3">
    <source>
        <dbReference type="EMBL" id="PCI77834.1"/>
    </source>
</evidence>
<evidence type="ECO:0000313" key="4">
    <source>
        <dbReference type="Proteomes" id="UP000218775"/>
    </source>
</evidence>